<keyword evidence="7 8" id="KW-0998">Cell outer membrane</keyword>
<comment type="similarity">
    <text evidence="8">Belongs to the BamA family.</text>
</comment>
<accession>C8N6W8</accession>
<proteinExistence type="inferred from homology"/>
<dbReference type="HAMAP" id="MF_01430">
    <property type="entry name" value="OM_assembly_BamA"/>
    <property type="match status" value="1"/>
</dbReference>
<evidence type="ECO:0000256" key="7">
    <source>
        <dbReference type="ARBA" id="ARBA00023237"/>
    </source>
</evidence>
<evidence type="ECO:0000256" key="6">
    <source>
        <dbReference type="ARBA" id="ARBA00023136"/>
    </source>
</evidence>
<dbReference type="GO" id="GO:0051205">
    <property type="term" value="P:protein insertion into membrane"/>
    <property type="evidence" value="ECO:0007669"/>
    <property type="project" value="UniProtKB-UniRule"/>
</dbReference>
<dbReference type="EMBL" id="ACKY01000012">
    <property type="protein sequence ID" value="EEV89614.1"/>
    <property type="molecule type" value="Genomic_DNA"/>
</dbReference>
<feature type="domain" description="POTRA" evidence="10">
    <location>
        <begin position="361"/>
        <end position="435"/>
    </location>
</feature>
<dbReference type="GO" id="GO:0043165">
    <property type="term" value="P:Gram-negative-bacterium-type cell outer membrane assembly"/>
    <property type="evidence" value="ECO:0007669"/>
    <property type="project" value="UniProtKB-UniRule"/>
</dbReference>
<dbReference type="HOGENOM" id="CLU_007664_1_0_6"/>
<dbReference type="NCBIfam" id="TIGR03303">
    <property type="entry name" value="OM_YaeT"/>
    <property type="match status" value="1"/>
</dbReference>
<dbReference type="InterPro" id="IPR000184">
    <property type="entry name" value="Bac_surfAg_D15"/>
</dbReference>
<evidence type="ECO:0000256" key="3">
    <source>
        <dbReference type="ARBA" id="ARBA00022692"/>
    </source>
</evidence>
<dbReference type="RefSeq" id="WP_004139235.1">
    <property type="nucleotide sequence ID" value="NZ_GG694025.1"/>
</dbReference>
<dbReference type="GO" id="GO:1990063">
    <property type="term" value="C:Bam protein complex"/>
    <property type="evidence" value="ECO:0007669"/>
    <property type="project" value="TreeGrafter"/>
</dbReference>
<feature type="signal peptide" evidence="8">
    <location>
        <begin position="1"/>
        <end position="35"/>
    </location>
</feature>
<organism evidence="11 12">
    <name type="scientific">Cardiobacterium hominis (strain ATCC 15826 / DSM 8339 / NCTC 10426 / 6573)</name>
    <dbReference type="NCBI Taxonomy" id="638300"/>
    <lineage>
        <taxon>Bacteria</taxon>
        <taxon>Pseudomonadati</taxon>
        <taxon>Pseudomonadota</taxon>
        <taxon>Gammaproteobacteria</taxon>
        <taxon>Cardiobacteriales</taxon>
        <taxon>Cardiobacteriaceae</taxon>
        <taxon>Cardiobacterium</taxon>
    </lineage>
</organism>
<dbReference type="STRING" id="2718.CHUV0807_0361"/>
<name>C8N6W8_CARH6</name>
<gene>
    <name evidence="8" type="primary">bamA</name>
    <name evidence="11" type="synonym">yaeT</name>
    <name evidence="11" type="ORF">HMPREF0198_0244</name>
</gene>
<dbReference type="Proteomes" id="UP000004870">
    <property type="component" value="Unassembled WGS sequence"/>
</dbReference>
<evidence type="ECO:0000256" key="8">
    <source>
        <dbReference type="HAMAP-Rule" id="MF_01430"/>
    </source>
</evidence>
<evidence type="ECO:0000259" key="10">
    <source>
        <dbReference type="PROSITE" id="PS51779"/>
    </source>
</evidence>
<dbReference type="InterPro" id="IPR034746">
    <property type="entry name" value="POTRA"/>
</dbReference>
<keyword evidence="5 8" id="KW-0677">Repeat</keyword>
<comment type="subcellular location">
    <subcellularLocation>
        <location evidence="8">Cell outer membrane</location>
    </subcellularLocation>
    <subcellularLocation>
        <location evidence="1">Membrane</location>
    </subcellularLocation>
</comment>
<dbReference type="AlphaFoldDB" id="C8N6W8"/>
<feature type="domain" description="POTRA" evidence="10">
    <location>
        <begin position="189"/>
        <end position="277"/>
    </location>
</feature>
<sequence length="775" mass="87284" precursor="true">MPPFLSYVVFSMRNMLMMRVFPYAAALFFSASALAESFQVSDVRIEGLQRISAGTVFTYLPVAPGDRFDMNNSAQAIDALYKANLFSQVRLAREGNVLVVQVEEFPVIAEVKLQGNRDLKSEDLQKALAAAGISEGQAYNPQMLQQLVQELTEQYQARSKYAVKIDPKVRQLPRGRVAIDLNISEGRSSRIKSIDFVGNKIYPDSQLLGLFDTSTPRWNSWLTKSDQYDRDKLQADIDRLESFYQDRGFMDFKVTSTQVSLSPDRQWIYLTINVDEGKVYRVKGHQFKGDLIVPQSELESLVTFKSGDRYNRSEIRKTTDALRVRLGDEGYAQAQVNIVPDVDKLSGEVNLDILVTPGIKTYVRQIGFTGNNKTYDRVLRRELRQQEASLFSGSDVARSEERLRRLPQVESLEQEIRPVPGSPDQIDLEYKIKERSTSSIEGGIGYGQSSGALFNIKYNDNNFLGTGNSLGINFGKSSSEESYGFDFTDPYFTADGVSINYAFDYTKTNYRRERLSDWAADTMDATVTFGYPLTEYQNVYFGGGYRNLKINTGKDVASEITDYLNQNGRRYNEGVVTLSWSKDTQDNTYLPTSGSLNRISGEVTLPGSSDTYYKLGYRNRTYFPLNSDKTLLLGLRGDISYGGGYGKTEDLPFYRHYYAGGLNTLRGFEYGSLGPRYQNGDNSGGDFRTTGGLELMMPWKSDEKSNNVRVGTFLDFGNVYNKVGDFDAGEFRYSTGLFLQWMSPIGPLNLSYAVPLNKKKGDSTEAFQFSFGMGF</sequence>
<keyword evidence="6 8" id="KW-0472">Membrane</keyword>
<comment type="function">
    <text evidence="8">Part of the outer membrane protein assembly complex, which is involved in assembly and insertion of beta-barrel proteins into the outer membrane.</text>
</comment>
<dbReference type="Gene3D" id="3.10.20.310">
    <property type="entry name" value="membrane protein fhac"/>
    <property type="match status" value="5"/>
</dbReference>
<feature type="chain" id="PRO_5009008731" description="Outer membrane protein assembly factor BamA" evidence="8">
    <location>
        <begin position="36"/>
        <end position="775"/>
    </location>
</feature>
<dbReference type="PIRSF" id="PIRSF006076">
    <property type="entry name" value="OM_assembly_OMP85"/>
    <property type="match status" value="1"/>
</dbReference>
<reference evidence="11 12" key="1">
    <citation type="submission" date="2009-08" db="EMBL/GenBank/DDBJ databases">
        <authorList>
            <person name="Qin X."/>
            <person name="Bachman B."/>
            <person name="Battles P."/>
            <person name="Bell A."/>
            <person name="Bess C."/>
            <person name="Bickham C."/>
            <person name="Chaboub L."/>
            <person name="Chen D."/>
            <person name="Coyle M."/>
            <person name="Deiros D.R."/>
            <person name="Dinh H."/>
            <person name="Forbes L."/>
            <person name="Fowler G."/>
            <person name="Francisco L."/>
            <person name="Fu Q."/>
            <person name="Gubbala S."/>
            <person name="Hale W."/>
            <person name="Han Y."/>
            <person name="Hemphill L."/>
            <person name="Highlander S.K."/>
            <person name="Hirani K."/>
            <person name="Hogues M."/>
            <person name="Jackson L."/>
            <person name="Jakkamsetti A."/>
            <person name="Javaid M."/>
            <person name="Jiang H."/>
            <person name="Korchina V."/>
            <person name="Kovar C."/>
            <person name="Lara F."/>
            <person name="Lee S."/>
            <person name="Mata R."/>
            <person name="Mathew T."/>
            <person name="Moen C."/>
            <person name="Morales K."/>
            <person name="Munidasa M."/>
            <person name="Nazareth L."/>
            <person name="Ngo R."/>
            <person name="Nguyen L."/>
            <person name="Okwuonu G."/>
            <person name="Ongeri F."/>
            <person name="Patil S."/>
            <person name="Petrosino J."/>
            <person name="Pham C."/>
            <person name="Pham P."/>
            <person name="Pu L.-L."/>
            <person name="Puazo M."/>
            <person name="Raj R."/>
            <person name="Reid J."/>
            <person name="Rouhana J."/>
            <person name="Saada N."/>
            <person name="Shang Y."/>
            <person name="Simmons D."/>
            <person name="Thornton R."/>
            <person name="Warren J."/>
            <person name="Weissenberger G."/>
            <person name="Zhang J."/>
            <person name="Zhang L."/>
            <person name="Zhou C."/>
            <person name="Zhu D."/>
            <person name="Muzny D."/>
            <person name="Worley K."/>
            <person name="Gibbs R."/>
        </authorList>
    </citation>
    <scope>NUCLEOTIDE SEQUENCE [LARGE SCALE GENOMIC DNA]</scope>
    <source>
        <strain evidence="12">ATCC 15826 / DSM 8339 / NCTC 10426 / 6573</strain>
    </source>
</reference>
<evidence type="ECO:0000256" key="2">
    <source>
        <dbReference type="ARBA" id="ARBA00022452"/>
    </source>
</evidence>
<dbReference type="Gene3D" id="2.40.160.50">
    <property type="entry name" value="membrane protein fhac: a member of the omp85/tpsb transporter family"/>
    <property type="match status" value="1"/>
</dbReference>
<feature type="domain" description="POTRA" evidence="10">
    <location>
        <begin position="280"/>
        <end position="358"/>
    </location>
</feature>
<dbReference type="Pfam" id="PF01103">
    <property type="entry name" value="Omp85"/>
    <property type="match status" value="1"/>
</dbReference>
<keyword evidence="4 8" id="KW-0732">Signal</keyword>
<protein>
    <recommendedName>
        <fullName evidence="8 9">Outer membrane protein assembly factor BamA</fullName>
    </recommendedName>
</protein>
<comment type="subunit">
    <text evidence="8">Part of the Bam complex.</text>
</comment>
<dbReference type="InterPro" id="IPR023707">
    <property type="entry name" value="OM_assembly_BamA"/>
</dbReference>
<keyword evidence="3 8" id="KW-0812">Transmembrane</keyword>
<dbReference type="InterPro" id="IPR039910">
    <property type="entry name" value="D15-like"/>
</dbReference>
<evidence type="ECO:0000313" key="12">
    <source>
        <dbReference type="Proteomes" id="UP000004870"/>
    </source>
</evidence>
<dbReference type="Pfam" id="PF07244">
    <property type="entry name" value="POTRA"/>
    <property type="match status" value="4"/>
</dbReference>
<dbReference type="InterPro" id="IPR010827">
    <property type="entry name" value="BamA/TamA_POTRA"/>
</dbReference>
<evidence type="ECO:0000256" key="5">
    <source>
        <dbReference type="ARBA" id="ARBA00022737"/>
    </source>
</evidence>
<evidence type="ECO:0000313" key="11">
    <source>
        <dbReference type="EMBL" id="EEV89614.1"/>
    </source>
</evidence>
<keyword evidence="2 8" id="KW-1134">Transmembrane beta strand</keyword>
<dbReference type="GeneID" id="84789274"/>
<evidence type="ECO:0000256" key="9">
    <source>
        <dbReference type="NCBIfam" id="TIGR03303"/>
    </source>
</evidence>
<comment type="caution">
    <text evidence="11">The sequence shown here is derived from an EMBL/GenBank/DDBJ whole genome shotgun (WGS) entry which is preliminary data.</text>
</comment>
<dbReference type="PANTHER" id="PTHR12815">
    <property type="entry name" value="SORTING AND ASSEMBLY MACHINERY SAMM50 PROTEIN FAMILY MEMBER"/>
    <property type="match status" value="1"/>
</dbReference>
<feature type="domain" description="POTRA" evidence="10">
    <location>
        <begin position="106"/>
        <end position="186"/>
    </location>
</feature>
<evidence type="ECO:0000256" key="4">
    <source>
        <dbReference type="ARBA" id="ARBA00022729"/>
    </source>
</evidence>
<dbReference type="PROSITE" id="PS51779">
    <property type="entry name" value="POTRA"/>
    <property type="match status" value="5"/>
</dbReference>
<dbReference type="PANTHER" id="PTHR12815:SF23">
    <property type="entry name" value="OUTER MEMBRANE PROTEIN ASSEMBLY FACTOR BAMA"/>
    <property type="match status" value="1"/>
</dbReference>
<evidence type="ECO:0000256" key="1">
    <source>
        <dbReference type="ARBA" id="ARBA00004370"/>
    </source>
</evidence>
<keyword evidence="12" id="KW-1185">Reference proteome</keyword>
<feature type="domain" description="POTRA" evidence="10">
    <location>
        <begin position="38"/>
        <end position="105"/>
    </location>
</feature>